<evidence type="ECO:0000256" key="1">
    <source>
        <dbReference type="SAM" id="MobiDB-lite"/>
    </source>
</evidence>
<dbReference type="WBParaSite" id="ALUE_0000761901-mRNA-1">
    <property type="protein sequence ID" value="ALUE_0000761901-mRNA-1"/>
    <property type="gene ID" value="ALUE_0000761901"/>
</dbReference>
<protein>
    <submittedName>
        <fullName evidence="3">Uncharacterized protein</fullName>
    </submittedName>
</protein>
<keyword evidence="2" id="KW-1185">Reference proteome</keyword>
<sequence>MGRRPAEVQGDARDTPPHDQKRVVIVSVEDEESVEYQRFLFYRRRDRRLWVFSGGSNDFYDNRKLELLRGQCFSSNFPFVELRFAG</sequence>
<dbReference type="Proteomes" id="UP000036681">
    <property type="component" value="Unplaced"/>
</dbReference>
<proteinExistence type="predicted"/>
<dbReference type="AlphaFoldDB" id="A0A0M3HWQ7"/>
<reference evidence="3" key="1">
    <citation type="submission" date="2017-02" db="UniProtKB">
        <authorList>
            <consortium name="WormBaseParasite"/>
        </authorList>
    </citation>
    <scope>IDENTIFICATION</scope>
</reference>
<accession>A0A0M3HWQ7</accession>
<name>A0A0M3HWQ7_ASCLU</name>
<evidence type="ECO:0000313" key="3">
    <source>
        <dbReference type="WBParaSite" id="ALUE_0000761901-mRNA-1"/>
    </source>
</evidence>
<organism evidence="2 3">
    <name type="scientific">Ascaris lumbricoides</name>
    <name type="common">Giant roundworm</name>
    <dbReference type="NCBI Taxonomy" id="6252"/>
    <lineage>
        <taxon>Eukaryota</taxon>
        <taxon>Metazoa</taxon>
        <taxon>Ecdysozoa</taxon>
        <taxon>Nematoda</taxon>
        <taxon>Chromadorea</taxon>
        <taxon>Rhabditida</taxon>
        <taxon>Spirurina</taxon>
        <taxon>Ascaridomorpha</taxon>
        <taxon>Ascaridoidea</taxon>
        <taxon>Ascarididae</taxon>
        <taxon>Ascaris</taxon>
    </lineage>
</organism>
<feature type="region of interest" description="Disordered" evidence="1">
    <location>
        <begin position="1"/>
        <end position="21"/>
    </location>
</feature>
<evidence type="ECO:0000313" key="2">
    <source>
        <dbReference type="Proteomes" id="UP000036681"/>
    </source>
</evidence>